<dbReference type="OMA" id="SMSHHAN"/>
<feature type="compositionally biased region" description="Basic residues" evidence="1">
    <location>
        <begin position="173"/>
        <end position="183"/>
    </location>
</feature>
<feature type="region of interest" description="Disordered" evidence="1">
    <location>
        <begin position="627"/>
        <end position="783"/>
    </location>
</feature>
<dbReference type="AlphaFoldDB" id="A0A1C7M6S5"/>
<evidence type="ECO:0000256" key="1">
    <source>
        <dbReference type="SAM" id="MobiDB-lite"/>
    </source>
</evidence>
<evidence type="ECO:0000313" key="3">
    <source>
        <dbReference type="Proteomes" id="UP000092993"/>
    </source>
</evidence>
<protein>
    <submittedName>
        <fullName evidence="2">Uncharacterized protein</fullName>
    </submittedName>
</protein>
<keyword evidence="3" id="KW-1185">Reference proteome</keyword>
<feature type="compositionally biased region" description="Basic and acidic residues" evidence="1">
    <location>
        <begin position="156"/>
        <end position="171"/>
    </location>
</feature>
<sequence length="783" mass="85687">MSTATLTVPIERCVSRFLSHTSSTPVPSHMFAFHLFPPTSSESPRAPLPSLGLVARHVFSGQWPAKFQGQAKTSPAFPYSPKYPLPDPSDPFAPLKILRERAYSTNTALTTPSNPSYGTLPTDPMTDRYLFNASADVRHIQPTDVTYPPSTAYIDQRPREGYQSDTLDSRPSRPPRSRVRPNRNSKSYFSDMDVLSAPLNQRHRHNQDQHQNEKQYHYRRRSQSVFVLPQPQSYPTTVEDFASQDPNETPHAAADLSTQYIYDDRQSHGYLFGQIGDLERPEDRHSPSAADLHSHFHTSTNHSGPTPPMTPDDTLSSSSASARERSVSLSPRSLLRDLPSALPKLPAKGRDEQASAVDQPEYTNVLHREPSSGIRTAEFPSLLGPSLQDSPPPLPVPPPRTHTRSICVESEPEQEPSYPRRSRIDGTSRRDSLHQRLRRSSLTVRGRKISNPSPLTRARKTSTTSESSLHVARNSIARPTATAAPAPTDAGAGNRFTKFLHPRARKSLSHVSLGVTPLPNVSLGTTIARSANASIASTVVSANTFGAPAAPTPATLELTPNVHHDFVLPPGRRDSCLPSLPVARSPEPELETPTDAEDDDRLAFTAQTSFIPFPPLRLRCPSRATHATLPPRVPSPDAPPPFVSPLPPPRSDSPPPFTLSPIPPPTPAPLPLSPPSHTPSDFPTPLPVPLPAPPPPPPVPAVSSWARQQAAPNGPRSPVESETRQRRKEERARDEDVDASSSYLPVAQLRPQVPQPAPARTRADQALSAPIPRRPAQHLLHPF</sequence>
<feature type="compositionally biased region" description="Low complexity" evidence="1">
    <location>
        <begin position="477"/>
        <end position="492"/>
    </location>
</feature>
<dbReference type="EMBL" id="LUGG01000009">
    <property type="protein sequence ID" value="OBZ72631.1"/>
    <property type="molecule type" value="Genomic_DNA"/>
</dbReference>
<gene>
    <name evidence="2" type="ORF">A0H81_07680</name>
</gene>
<feature type="compositionally biased region" description="Acidic residues" evidence="1">
    <location>
        <begin position="588"/>
        <end position="599"/>
    </location>
</feature>
<feature type="compositionally biased region" description="Low complexity" evidence="1">
    <location>
        <begin position="380"/>
        <end position="389"/>
    </location>
</feature>
<reference evidence="2 3" key="1">
    <citation type="submission" date="2016-03" db="EMBL/GenBank/DDBJ databases">
        <title>Whole genome sequencing of Grifola frondosa 9006-11.</title>
        <authorList>
            <person name="Min B."/>
            <person name="Park H."/>
            <person name="Kim J.-G."/>
            <person name="Cho H."/>
            <person name="Oh Y.-L."/>
            <person name="Kong W.-S."/>
            <person name="Choi I.-G."/>
        </authorList>
    </citation>
    <scope>NUCLEOTIDE SEQUENCE [LARGE SCALE GENOMIC DNA]</scope>
    <source>
        <strain evidence="2 3">9006-11</strain>
    </source>
</reference>
<accession>A0A1C7M6S5</accession>
<name>A0A1C7M6S5_GRIFR</name>
<feature type="compositionally biased region" description="Low complexity" evidence="1">
    <location>
        <begin position="315"/>
        <end position="343"/>
    </location>
</feature>
<proteinExistence type="predicted"/>
<feature type="region of interest" description="Disordered" evidence="1">
    <location>
        <begin position="573"/>
        <end position="599"/>
    </location>
</feature>
<organism evidence="2 3">
    <name type="scientific">Grifola frondosa</name>
    <name type="common">Maitake</name>
    <name type="synonym">Polyporus frondosus</name>
    <dbReference type="NCBI Taxonomy" id="5627"/>
    <lineage>
        <taxon>Eukaryota</taxon>
        <taxon>Fungi</taxon>
        <taxon>Dikarya</taxon>
        <taxon>Basidiomycota</taxon>
        <taxon>Agaricomycotina</taxon>
        <taxon>Agaricomycetes</taxon>
        <taxon>Polyporales</taxon>
        <taxon>Grifolaceae</taxon>
        <taxon>Grifola</taxon>
    </lineage>
</organism>
<evidence type="ECO:0000313" key="2">
    <source>
        <dbReference type="EMBL" id="OBZ72631.1"/>
    </source>
</evidence>
<dbReference type="OrthoDB" id="2803336at2759"/>
<feature type="region of interest" description="Disordered" evidence="1">
    <location>
        <begin position="278"/>
        <end position="495"/>
    </location>
</feature>
<comment type="caution">
    <text evidence="2">The sequence shown here is derived from an EMBL/GenBank/DDBJ whole genome shotgun (WGS) entry which is preliminary data.</text>
</comment>
<dbReference type="STRING" id="5627.A0A1C7M6S5"/>
<dbReference type="Proteomes" id="UP000092993">
    <property type="component" value="Unassembled WGS sequence"/>
</dbReference>
<feature type="compositionally biased region" description="Basic and acidic residues" evidence="1">
    <location>
        <begin position="719"/>
        <end position="734"/>
    </location>
</feature>
<feature type="region of interest" description="Disordered" evidence="1">
    <location>
        <begin position="141"/>
        <end position="190"/>
    </location>
</feature>
<feature type="compositionally biased region" description="Pro residues" evidence="1">
    <location>
        <begin position="631"/>
        <end position="700"/>
    </location>
</feature>
<feature type="compositionally biased region" description="Basic and acidic residues" evidence="1">
    <location>
        <begin position="422"/>
        <end position="434"/>
    </location>
</feature>
<feature type="compositionally biased region" description="Pro residues" evidence="1">
    <location>
        <begin position="390"/>
        <end position="400"/>
    </location>
</feature>